<organism evidence="2 3">
    <name type="scientific">Paenibacillus lemnae</name>
    <dbReference type="NCBI Taxonomy" id="1330551"/>
    <lineage>
        <taxon>Bacteria</taxon>
        <taxon>Bacillati</taxon>
        <taxon>Bacillota</taxon>
        <taxon>Bacilli</taxon>
        <taxon>Bacillales</taxon>
        <taxon>Paenibacillaceae</taxon>
        <taxon>Paenibacillus</taxon>
    </lineage>
</organism>
<keyword evidence="1" id="KW-1133">Transmembrane helix</keyword>
<dbReference type="RefSeq" id="WP_169504541.1">
    <property type="nucleotide sequence ID" value="NZ_JABBPN010000005.1"/>
</dbReference>
<feature type="transmembrane region" description="Helical" evidence="1">
    <location>
        <begin position="153"/>
        <end position="171"/>
    </location>
</feature>
<feature type="transmembrane region" description="Helical" evidence="1">
    <location>
        <begin position="12"/>
        <end position="30"/>
    </location>
</feature>
<reference evidence="2 3" key="1">
    <citation type="submission" date="2020-04" db="EMBL/GenBank/DDBJ databases">
        <title>Paenibacillus algicola sp. nov., a novel marine bacterium producing alginate lyase.</title>
        <authorList>
            <person name="Huang H."/>
        </authorList>
    </citation>
    <scope>NUCLEOTIDE SEQUENCE [LARGE SCALE GENOMIC DNA]</scope>
    <source>
        <strain evidence="2 3">L7-75</strain>
    </source>
</reference>
<name>A0A848M6D3_PAELE</name>
<dbReference type="AlphaFoldDB" id="A0A848M6D3"/>
<gene>
    <name evidence="2" type="ORF">HII30_08285</name>
</gene>
<evidence type="ECO:0000313" key="2">
    <source>
        <dbReference type="EMBL" id="NMO95771.1"/>
    </source>
</evidence>
<evidence type="ECO:0000313" key="3">
    <source>
        <dbReference type="Proteomes" id="UP000565468"/>
    </source>
</evidence>
<evidence type="ECO:0000256" key="1">
    <source>
        <dbReference type="SAM" id="Phobius"/>
    </source>
</evidence>
<feature type="transmembrane region" description="Helical" evidence="1">
    <location>
        <begin position="326"/>
        <end position="344"/>
    </location>
</feature>
<proteinExistence type="predicted"/>
<protein>
    <submittedName>
        <fullName evidence="2">Uncharacterized protein</fullName>
    </submittedName>
</protein>
<keyword evidence="3" id="KW-1185">Reference proteome</keyword>
<dbReference type="Proteomes" id="UP000565468">
    <property type="component" value="Unassembled WGS sequence"/>
</dbReference>
<feature type="transmembrane region" description="Helical" evidence="1">
    <location>
        <begin position="87"/>
        <end position="110"/>
    </location>
</feature>
<accession>A0A848M6D3</accession>
<feature type="transmembrane region" description="Helical" evidence="1">
    <location>
        <begin position="446"/>
        <end position="464"/>
    </location>
</feature>
<keyword evidence="1" id="KW-0472">Membrane</keyword>
<sequence>MTAVLLRDVRRFCTPRLVMLMLGCLLFSLAKRKGFSYSYEHFVLHMLSDHYYITFFMVPMFLYIIYSHLEDDLDYVLIRIKKFPRYFAVKSAAIGVNISIFVLLQLAVILAVGLGLPGGSGFPPADTQDSSIEVLLILGGYFQYPWQGSALTVLHMVLGLSVLGSSFMAMHHFFEKRWVAIITVGLFFLMVYAMKSKIPELTRIPFLFINNYIIFMYNLTFPYSFWVTYISLGMIAGGTAFWICRYWNKELKWQLKWRKPRGVLPYYGAQLFSAANAGILIVLIVLLSLWKWPQLQNLTGGTGTIADWMVYTFWGHGHGYFRPSDFLAMMLMNSAPVCLIAVFLQREWMDHSTPLTIRLASKRQWGCSVVGISSLFLLTYTVLLTAGSLLFPSFTGLPAGGVTILPGIEISLSKLWLYITAMKGLELLFQFLCMLLIFLWSRQVTAAFGGIVLMYAFYFLPYGWTQYVPVGMSSLSQHQVFAAAAEPGVPALSGQVIFLIMGLLTIILALYILIYGYKRRFR</sequence>
<keyword evidence="1" id="KW-0812">Transmembrane</keyword>
<feature type="transmembrane region" description="Helical" evidence="1">
    <location>
        <begin position="225"/>
        <end position="244"/>
    </location>
</feature>
<feature type="transmembrane region" description="Helical" evidence="1">
    <location>
        <begin position="177"/>
        <end position="194"/>
    </location>
</feature>
<feature type="transmembrane region" description="Helical" evidence="1">
    <location>
        <begin position="365"/>
        <end position="391"/>
    </location>
</feature>
<feature type="transmembrane region" description="Helical" evidence="1">
    <location>
        <begin position="496"/>
        <end position="517"/>
    </location>
</feature>
<dbReference type="EMBL" id="JABBPN010000005">
    <property type="protein sequence ID" value="NMO95771.1"/>
    <property type="molecule type" value="Genomic_DNA"/>
</dbReference>
<feature type="transmembrane region" description="Helical" evidence="1">
    <location>
        <begin position="50"/>
        <end position="66"/>
    </location>
</feature>
<feature type="transmembrane region" description="Helical" evidence="1">
    <location>
        <begin position="264"/>
        <end position="290"/>
    </location>
</feature>
<comment type="caution">
    <text evidence="2">The sequence shown here is derived from an EMBL/GenBank/DDBJ whole genome shotgun (WGS) entry which is preliminary data.</text>
</comment>
<feature type="transmembrane region" description="Helical" evidence="1">
    <location>
        <begin position="415"/>
        <end position="439"/>
    </location>
</feature>